<dbReference type="InterPro" id="IPR036388">
    <property type="entry name" value="WH-like_DNA-bd_sf"/>
</dbReference>
<dbReference type="GO" id="GO:0003677">
    <property type="term" value="F:DNA binding"/>
    <property type="evidence" value="ECO:0007669"/>
    <property type="project" value="UniProtKB-KW"/>
</dbReference>
<evidence type="ECO:0000313" key="6">
    <source>
        <dbReference type="EMBL" id="MBB5019313.1"/>
    </source>
</evidence>
<dbReference type="SUPFAM" id="SSF46785">
    <property type="entry name" value="Winged helix' DNA-binding domain"/>
    <property type="match status" value="1"/>
</dbReference>
<dbReference type="Proteomes" id="UP000575898">
    <property type="component" value="Unassembled WGS sequence"/>
</dbReference>
<evidence type="ECO:0000256" key="4">
    <source>
        <dbReference type="ARBA" id="ARBA00023163"/>
    </source>
</evidence>
<proteinExistence type="inferred from homology"/>
<dbReference type="RefSeq" id="WP_184039953.1">
    <property type="nucleotide sequence ID" value="NZ_JACHHY010000015.1"/>
</dbReference>
<dbReference type="InterPro" id="IPR000847">
    <property type="entry name" value="LysR_HTH_N"/>
</dbReference>
<dbReference type="PROSITE" id="PS50931">
    <property type="entry name" value="HTH_LYSR"/>
    <property type="match status" value="1"/>
</dbReference>
<name>A0A840MSQ9_9PROT</name>
<dbReference type="PANTHER" id="PTHR30579:SF3">
    <property type="entry name" value="TRANSCRIPTIONAL REGULATORY PROTEIN"/>
    <property type="match status" value="1"/>
</dbReference>
<dbReference type="Gene3D" id="1.10.10.10">
    <property type="entry name" value="Winged helix-like DNA-binding domain superfamily/Winged helix DNA-binding domain"/>
    <property type="match status" value="1"/>
</dbReference>
<protein>
    <submittedName>
        <fullName evidence="6">DNA-binding transcriptional LysR family regulator</fullName>
    </submittedName>
</protein>
<dbReference type="EMBL" id="JACHHY010000015">
    <property type="protein sequence ID" value="MBB5019313.1"/>
    <property type="molecule type" value="Genomic_DNA"/>
</dbReference>
<evidence type="ECO:0000313" key="7">
    <source>
        <dbReference type="Proteomes" id="UP000575898"/>
    </source>
</evidence>
<comment type="similarity">
    <text evidence="1">Belongs to the LysR transcriptional regulatory family.</text>
</comment>
<evidence type="ECO:0000256" key="2">
    <source>
        <dbReference type="ARBA" id="ARBA00023015"/>
    </source>
</evidence>
<dbReference type="Pfam" id="PF00126">
    <property type="entry name" value="HTH_1"/>
    <property type="match status" value="1"/>
</dbReference>
<organism evidence="6 7">
    <name type="scientific">Chitinivorax tropicus</name>
    <dbReference type="NCBI Taxonomy" id="714531"/>
    <lineage>
        <taxon>Bacteria</taxon>
        <taxon>Pseudomonadati</taxon>
        <taxon>Pseudomonadota</taxon>
        <taxon>Betaproteobacteria</taxon>
        <taxon>Chitinivorax</taxon>
    </lineage>
</organism>
<keyword evidence="3 6" id="KW-0238">DNA-binding</keyword>
<dbReference type="Gene3D" id="3.40.190.290">
    <property type="match status" value="1"/>
</dbReference>
<evidence type="ECO:0000256" key="1">
    <source>
        <dbReference type="ARBA" id="ARBA00009437"/>
    </source>
</evidence>
<reference evidence="6 7" key="1">
    <citation type="submission" date="2020-08" db="EMBL/GenBank/DDBJ databases">
        <title>Genomic Encyclopedia of Type Strains, Phase IV (KMG-IV): sequencing the most valuable type-strain genomes for metagenomic binning, comparative biology and taxonomic classification.</title>
        <authorList>
            <person name="Goeker M."/>
        </authorList>
    </citation>
    <scope>NUCLEOTIDE SEQUENCE [LARGE SCALE GENOMIC DNA]</scope>
    <source>
        <strain evidence="6 7">DSM 27165</strain>
    </source>
</reference>
<gene>
    <name evidence="6" type="ORF">HNQ59_002611</name>
</gene>
<evidence type="ECO:0000259" key="5">
    <source>
        <dbReference type="PROSITE" id="PS50931"/>
    </source>
</evidence>
<comment type="caution">
    <text evidence="6">The sequence shown here is derived from an EMBL/GenBank/DDBJ whole genome shotgun (WGS) entry which is preliminary data.</text>
</comment>
<dbReference type="InterPro" id="IPR005119">
    <property type="entry name" value="LysR_subst-bd"/>
</dbReference>
<dbReference type="AlphaFoldDB" id="A0A840MSQ9"/>
<keyword evidence="2" id="KW-0805">Transcription regulation</keyword>
<dbReference type="SUPFAM" id="SSF53850">
    <property type="entry name" value="Periplasmic binding protein-like II"/>
    <property type="match status" value="1"/>
</dbReference>
<keyword evidence="7" id="KW-1185">Reference proteome</keyword>
<dbReference type="PANTHER" id="PTHR30579">
    <property type="entry name" value="TRANSCRIPTIONAL REGULATOR"/>
    <property type="match status" value="1"/>
</dbReference>
<dbReference type="Pfam" id="PF03466">
    <property type="entry name" value="LysR_substrate"/>
    <property type="match status" value="1"/>
</dbReference>
<keyword evidence="4" id="KW-0804">Transcription</keyword>
<accession>A0A840MSQ9</accession>
<feature type="domain" description="HTH lysR-type" evidence="5">
    <location>
        <begin position="5"/>
        <end position="62"/>
    </location>
</feature>
<dbReference type="GO" id="GO:0003700">
    <property type="term" value="F:DNA-binding transcription factor activity"/>
    <property type="evidence" value="ECO:0007669"/>
    <property type="project" value="InterPro"/>
</dbReference>
<dbReference type="InterPro" id="IPR050176">
    <property type="entry name" value="LTTR"/>
</dbReference>
<sequence length="290" mass="32236">MQYNLSPSDLEIVLALVRGRTLANAGSRLDIDASTVFRSLQKMERGLGQTLFQRSRTGYLPTEQALQLARHAEEIETALAAARSNIQAAPAEVSGSVSITTTDSILHGLLAPALHSLQASHPLLNFDLDIRNELANLAQRDADIALRATQRPPQHLVGKRLGILHGALYVPRSYGPISLQELETRQVSWIGTDGALQEHPSVIWRKRHYPKVTPRYRVSSIVSVLEMIREGLGIGLLPIFLGDKYPDVIRVTAPLADYQSELWLLTHPESRHLRRIAVAYNYLADNIILQ</sequence>
<dbReference type="InterPro" id="IPR036390">
    <property type="entry name" value="WH_DNA-bd_sf"/>
</dbReference>
<evidence type="ECO:0000256" key="3">
    <source>
        <dbReference type="ARBA" id="ARBA00023125"/>
    </source>
</evidence>